<keyword evidence="5" id="KW-1185">Reference proteome</keyword>
<dbReference type="Gramene" id="TVU48720">
    <property type="protein sequence ID" value="TVU48720"/>
    <property type="gene ID" value="EJB05_03273"/>
</dbReference>
<dbReference type="Proteomes" id="UP000324897">
    <property type="component" value="Unassembled WGS sequence"/>
</dbReference>
<dbReference type="PANTHER" id="PTHR47955:SF21">
    <property type="entry name" value="OS06G0642300 PROTEIN"/>
    <property type="match status" value="1"/>
</dbReference>
<dbReference type="GO" id="GO:0020037">
    <property type="term" value="F:heme binding"/>
    <property type="evidence" value="ECO:0007669"/>
    <property type="project" value="InterPro"/>
</dbReference>
<dbReference type="InterPro" id="IPR001128">
    <property type="entry name" value="Cyt_P450"/>
</dbReference>
<dbReference type="AlphaFoldDB" id="A0A5J9WMV9"/>
<dbReference type="GO" id="GO:0016705">
    <property type="term" value="F:oxidoreductase activity, acting on paired donors, with incorporation or reduction of molecular oxygen"/>
    <property type="evidence" value="ECO:0007669"/>
    <property type="project" value="InterPro"/>
</dbReference>
<evidence type="ECO:0000256" key="2">
    <source>
        <dbReference type="ARBA" id="ARBA00022723"/>
    </source>
</evidence>
<comment type="caution">
    <text evidence="4">The sequence shown here is derived from an EMBL/GenBank/DDBJ whole genome shotgun (WGS) entry which is preliminary data.</text>
</comment>
<accession>A0A5J9WMV9</accession>
<keyword evidence="3" id="KW-0408">Iron</keyword>
<proteinExistence type="inferred from homology"/>
<feature type="non-terminal residue" evidence="4">
    <location>
        <position position="1"/>
    </location>
</feature>
<dbReference type="OrthoDB" id="2789670at2759"/>
<name>A0A5J9WMV9_9POAL</name>
<gene>
    <name evidence="4" type="ORF">EJB05_03273</name>
</gene>
<dbReference type="InterPro" id="IPR036396">
    <property type="entry name" value="Cyt_P450_sf"/>
</dbReference>
<evidence type="ECO:0000256" key="1">
    <source>
        <dbReference type="ARBA" id="ARBA00010617"/>
    </source>
</evidence>
<keyword evidence="2" id="KW-0479">Metal-binding</keyword>
<organism evidence="4 5">
    <name type="scientific">Eragrostis curvula</name>
    <name type="common">weeping love grass</name>
    <dbReference type="NCBI Taxonomy" id="38414"/>
    <lineage>
        <taxon>Eukaryota</taxon>
        <taxon>Viridiplantae</taxon>
        <taxon>Streptophyta</taxon>
        <taxon>Embryophyta</taxon>
        <taxon>Tracheophyta</taxon>
        <taxon>Spermatophyta</taxon>
        <taxon>Magnoliopsida</taxon>
        <taxon>Liliopsida</taxon>
        <taxon>Poales</taxon>
        <taxon>Poaceae</taxon>
        <taxon>PACMAD clade</taxon>
        <taxon>Chloridoideae</taxon>
        <taxon>Eragrostideae</taxon>
        <taxon>Eragrostidinae</taxon>
        <taxon>Eragrostis</taxon>
    </lineage>
</organism>
<evidence type="ECO:0008006" key="6">
    <source>
        <dbReference type="Google" id="ProtNLM"/>
    </source>
</evidence>
<evidence type="ECO:0000313" key="4">
    <source>
        <dbReference type="EMBL" id="TVU48720.1"/>
    </source>
</evidence>
<evidence type="ECO:0000256" key="3">
    <source>
        <dbReference type="ARBA" id="ARBA00023004"/>
    </source>
</evidence>
<comment type="similarity">
    <text evidence="1">Belongs to the cytochrome P450 family.</text>
</comment>
<dbReference type="GO" id="GO:0005506">
    <property type="term" value="F:iron ion binding"/>
    <property type="evidence" value="ECO:0007669"/>
    <property type="project" value="InterPro"/>
</dbReference>
<dbReference type="GO" id="GO:0004497">
    <property type="term" value="F:monooxygenase activity"/>
    <property type="evidence" value="ECO:0007669"/>
    <property type="project" value="InterPro"/>
</dbReference>
<dbReference type="Pfam" id="PF00067">
    <property type="entry name" value="p450"/>
    <property type="match status" value="1"/>
</dbReference>
<dbReference type="EMBL" id="RWGY01000003">
    <property type="protein sequence ID" value="TVU48720.1"/>
    <property type="molecule type" value="Genomic_DNA"/>
</dbReference>
<protein>
    <recommendedName>
        <fullName evidence="6">Cytochrome P450</fullName>
    </recommendedName>
</protein>
<dbReference type="PANTHER" id="PTHR47955">
    <property type="entry name" value="CYTOCHROME P450 FAMILY 71 PROTEIN"/>
    <property type="match status" value="1"/>
</dbReference>
<evidence type="ECO:0000313" key="5">
    <source>
        <dbReference type="Proteomes" id="UP000324897"/>
    </source>
</evidence>
<dbReference type="SUPFAM" id="SSF48264">
    <property type="entry name" value="Cytochrome P450"/>
    <property type="match status" value="1"/>
</dbReference>
<reference evidence="4 5" key="1">
    <citation type="journal article" date="2019" name="Sci. Rep.">
        <title>A high-quality genome of Eragrostis curvula grass provides insights into Poaceae evolution and supports new strategies to enhance forage quality.</title>
        <authorList>
            <person name="Carballo J."/>
            <person name="Santos B.A.C.M."/>
            <person name="Zappacosta D."/>
            <person name="Garbus I."/>
            <person name="Selva J.P."/>
            <person name="Gallo C.A."/>
            <person name="Diaz A."/>
            <person name="Albertini E."/>
            <person name="Caccamo M."/>
            <person name="Echenique V."/>
        </authorList>
    </citation>
    <scope>NUCLEOTIDE SEQUENCE [LARGE SCALE GENOMIC DNA]</scope>
    <source>
        <strain evidence="5">cv. Victoria</strain>
        <tissue evidence="4">Leaf</tissue>
    </source>
</reference>
<sequence length="316" mass="35425">MMQLRICEHAVVVVSSAEAAREIFQGHDAAFEQRASSPGIDDVYAGHNKMGVLFSPYGEHWRLLRRVLVTELLSARRVQAFRRLRQEEAARLVSSVVSTPPGQLVNVDKALAEFVAESAVRAIFGDMLPDRAAFLRMMRHGTAISSLFDLRDLFPSSRLVRMLPRSQRMRWHRQEVTRLIDDILRHHEERKKAEDAEGEQEQEHDMIDVLLRIQNDSCTRLSLTPGVINSLAMVWKASPSSPFEDLVAVGAILRSPTPFEYVGSLSPFEALVVREAVRGPARPVICLSRSACSIPSRCAITRRPPFSPRAALLLVA</sequence>
<dbReference type="Gene3D" id="1.10.630.10">
    <property type="entry name" value="Cytochrome P450"/>
    <property type="match status" value="1"/>
</dbReference>